<comment type="caution">
    <text evidence="1">The sequence shown here is derived from an EMBL/GenBank/DDBJ whole genome shotgun (WGS) entry which is preliminary data.</text>
</comment>
<dbReference type="RefSeq" id="WP_380504725.1">
    <property type="nucleotide sequence ID" value="NZ_JBHEZX010000003.1"/>
</dbReference>
<sequence length="138" mass="14426">MHIGVMGHSGLSEITEMLVRGELWKLITGYQTYGLVGVSPLGEGPESWFASAVLEHGGSLEVLGTPTAPAAAPLLRRARAVHRLSPGLDPTESLLGLVDELVAVWDGEPGGPLAEAVARAEARGTCVHVIWPEGSARS</sequence>
<gene>
    <name evidence="1" type="ORF">ACEZDG_08375</name>
</gene>
<name>A0ABV6V6H5_9ACTN</name>
<organism evidence="1 2">
    <name type="scientific">Streptacidiphilus alkalitolerans</name>
    <dbReference type="NCBI Taxonomy" id="3342712"/>
    <lineage>
        <taxon>Bacteria</taxon>
        <taxon>Bacillati</taxon>
        <taxon>Actinomycetota</taxon>
        <taxon>Actinomycetes</taxon>
        <taxon>Kitasatosporales</taxon>
        <taxon>Streptomycetaceae</taxon>
        <taxon>Streptacidiphilus</taxon>
    </lineage>
</organism>
<keyword evidence="2" id="KW-1185">Reference proteome</keyword>
<reference evidence="1 2" key="1">
    <citation type="submission" date="2024-09" db="EMBL/GenBank/DDBJ databases">
        <authorList>
            <person name="Lee S.D."/>
        </authorList>
    </citation>
    <scope>NUCLEOTIDE SEQUENCE [LARGE SCALE GENOMIC DNA]</scope>
    <source>
        <strain evidence="1 2">N1-1</strain>
    </source>
</reference>
<proteinExistence type="predicted"/>
<protein>
    <submittedName>
        <fullName evidence="1">Uncharacterized protein</fullName>
    </submittedName>
</protein>
<dbReference type="EMBL" id="JBHEZX010000003">
    <property type="protein sequence ID" value="MFC1409295.1"/>
    <property type="molecule type" value="Genomic_DNA"/>
</dbReference>
<evidence type="ECO:0000313" key="1">
    <source>
        <dbReference type="EMBL" id="MFC1409295.1"/>
    </source>
</evidence>
<evidence type="ECO:0000313" key="2">
    <source>
        <dbReference type="Proteomes" id="UP001592582"/>
    </source>
</evidence>
<accession>A0ABV6V6H5</accession>
<dbReference type="Proteomes" id="UP001592582">
    <property type="component" value="Unassembled WGS sequence"/>
</dbReference>